<feature type="region of interest" description="Disordered" evidence="1">
    <location>
        <begin position="592"/>
        <end position="639"/>
    </location>
</feature>
<protein>
    <submittedName>
        <fullName evidence="3">Tudor domain-containing protein</fullName>
    </submittedName>
</protein>
<feature type="compositionally biased region" description="Basic and acidic residues" evidence="1">
    <location>
        <begin position="592"/>
        <end position="603"/>
    </location>
</feature>
<proteinExistence type="predicted"/>
<dbReference type="STRING" id="1147741.A0A0R3RP92"/>
<keyword evidence="2" id="KW-1185">Reference proteome</keyword>
<dbReference type="AlphaFoldDB" id="A0A0R3RP92"/>
<accession>A0A0R3RP92</accession>
<evidence type="ECO:0000313" key="3">
    <source>
        <dbReference type="WBParaSite" id="EEL_0000330401-mRNA-1"/>
    </source>
</evidence>
<reference evidence="3" key="1">
    <citation type="submission" date="2017-02" db="UniProtKB">
        <authorList>
            <consortium name="WormBaseParasite"/>
        </authorList>
    </citation>
    <scope>IDENTIFICATION</scope>
</reference>
<name>A0A0R3RP92_9BILA</name>
<sequence length="639" mass="72659">MLINIAKIYLIDKGMQCEIRFEDIYEFPPELLDFALFSCICPVFVPSAEQFNIYRALIGQKCKCEVEAVSKSSVVLGYIRGRLLVENGDVYEDLQDIVRGKLAENRLNNFAKESVRSEISERDTPSWTVNGQMDDSSSSELTYRCSSTEKVAQETRVVARTSCKRSSIVPKKINCGQKYGSRMDSEMCTEYNTVKVKVFKNSVLKYLLFLPPLQFYIFQQTQALFTQTAFKQYRPDAIPTTINVRFDKRDRAWGRFWVINKSVFSTVETVLKESASRLIEFPLLRERLNDVPMREIPCVVRTRADSAYKTFYRAVPSRFDARTKRFSIFLVDFGWFKWVLAHDVIDISTMDKSNPIRSLPVAMIHCQEDVTSVLHIKDMWKGANCYMKVKGCLRQDLYLVDLLKAGRTDFLTGAFAVHPIWEQTFIGSTGETEGTSSNNKSPSETCERQLMASMMSGALNTANRDLAAQIQHTWPLYCPSPFSMMMPIALPMMMPLSIPNPNLPSPENEQTLTFRNAQENNAEGSAYPQNYSHRRFRGNNSQNIQREWCSSGLLRRKRVGFTSGDKAGNSVDDGNTSLSWEQASKFANDRRMLRNNTDNDSRRVRSTSWGKTVAADRAVRTQGAATGKRSTSDADDESG</sequence>
<dbReference type="Proteomes" id="UP000050640">
    <property type="component" value="Unplaced"/>
</dbReference>
<evidence type="ECO:0000256" key="1">
    <source>
        <dbReference type="SAM" id="MobiDB-lite"/>
    </source>
</evidence>
<organism evidence="2 3">
    <name type="scientific">Elaeophora elaphi</name>
    <dbReference type="NCBI Taxonomy" id="1147741"/>
    <lineage>
        <taxon>Eukaryota</taxon>
        <taxon>Metazoa</taxon>
        <taxon>Ecdysozoa</taxon>
        <taxon>Nematoda</taxon>
        <taxon>Chromadorea</taxon>
        <taxon>Rhabditida</taxon>
        <taxon>Spirurina</taxon>
        <taxon>Spiruromorpha</taxon>
        <taxon>Filarioidea</taxon>
        <taxon>Onchocercidae</taxon>
        <taxon>Elaeophora</taxon>
    </lineage>
</organism>
<evidence type="ECO:0000313" key="2">
    <source>
        <dbReference type="Proteomes" id="UP000050640"/>
    </source>
</evidence>
<dbReference type="WBParaSite" id="EEL_0000330401-mRNA-1">
    <property type="protein sequence ID" value="EEL_0000330401-mRNA-1"/>
    <property type="gene ID" value="EEL_0000330401"/>
</dbReference>